<dbReference type="GO" id="GO:0016813">
    <property type="term" value="F:hydrolase activity, acting on carbon-nitrogen (but not peptide) bonds, in linear amidines"/>
    <property type="evidence" value="ECO:0007669"/>
    <property type="project" value="UniProtKB-ARBA"/>
</dbReference>
<reference evidence="1" key="1">
    <citation type="journal article" date="2014" name="Int. J. Syst. Evol. Microbiol.">
        <title>Complete genome sequence of Corynebacterium casei LMG S-19264T (=DSM 44701T), isolated from a smear-ripened cheese.</title>
        <authorList>
            <consortium name="US DOE Joint Genome Institute (JGI-PGF)"/>
            <person name="Walter F."/>
            <person name="Albersmeier A."/>
            <person name="Kalinowski J."/>
            <person name="Ruckert C."/>
        </authorList>
    </citation>
    <scope>NUCLEOTIDE SEQUENCE</scope>
    <source>
        <strain evidence="1">CGMCC 1.15371</strain>
    </source>
</reference>
<dbReference type="RefSeq" id="WP_188694437.1">
    <property type="nucleotide sequence ID" value="NZ_BMIR01000011.1"/>
</dbReference>
<sequence>MSEASITLLNVDGTYQQQKQLRTLYSHQWINLSDIRGKNLFCDEAAYQELCRRIEAYPPTPVYFLGSGNFHYLSYYLLSQLQHPFTLLLFDHHSDMLERDQLLTCGSWVSRALRTLPFLEQVIIIGTHPHAKNAIQADLQNRVQIFSEDQCQPSNIDKALMHLSTPSLYISVDKDVFSEHYAKTNWDQGSLTLPAFERILSKVIQRFSIEGIDICGEWPATPQTQHTPSHLLFTQKNERTNLALLKLLLTINKTAPSLPFTN</sequence>
<dbReference type="AlphaFoldDB" id="A0A8J2YIN5"/>
<dbReference type="EMBL" id="BMIR01000011">
    <property type="protein sequence ID" value="GGE45178.1"/>
    <property type="molecule type" value="Genomic_DNA"/>
</dbReference>
<keyword evidence="2" id="KW-1185">Reference proteome</keyword>
<organism evidence="1 2">
    <name type="scientific">Pullulanibacillus camelliae</name>
    <dbReference type="NCBI Taxonomy" id="1707096"/>
    <lineage>
        <taxon>Bacteria</taxon>
        <taxon>Bacillati</taxon>
        <taxon>Bacillota</taxon>
        <taxon>Bacilli</taxon>
        <taxon>Bacillales</taxon>
        <taxon>Sporolactobacillaceae</taxon>
        <taxon>Pullulanibacillus</taxon>
    </lineage>
</organism>
<dbReference type="Proteomes" id="UP000628775">
    <property type="component" value="Unassembled WGS sequence"/>
</dbReference>
<reference evidence="1" key="2">
    <citation type="submission" date="2020-09" db="EMBL/GenBank/DDBJ databases">
        <authorList>
            <person name="Sun Q."/>
            <person name="Zhou Y."/>
        </authorList>
    </citation>
    <scope>NUCLEOTIDE SEQUENCE</scope>
    <source>
        <strain evidence="1">CGMCC 1.15371</strain>
    </source>
</reference>
<dbReference type="InterPro" id="IPR023696">
    <property type="entry name" value="Ureohydrolase_dom_sf"/>
</dbReference>
<dbReference type="Gene3D" id="3.40.800.10">
    <property type="entry name" value="Ureohydrolase domain"/>
    <property type="match status" value="1"/>
</dbReference>
<dbReference type="GO" id="GO:0046872">
    <property type="term" value="F:metal ion binding"/>
    <property type="evidence" value="ECO:0007669"/>
    <property type="project" value="InterPro"/>
</dbReference>
<evidence type="ECO:0000313" key="1">
    <source>
        <dbReference type="EMBL" id="GGE45178.1"/>
    </source>
</evidence>
<accession>A0A8J2YIN5</accession>
<name>A0A8J2YIN5_9BACL</name>
<evidence type="ECO:0000313" key="2">
    <source>
        <dbReference type="Proteomes" id="UP000628775"/>
    </source>
</evidence>
<proteinExistence type="predicted"/>
<comment type="caution">
    <text evidence="1">The sequence shown here is derived from an EMBL/GenBank/DDBJ whole genome shotgun (WGS) entry which is preliminary data.</text>
</comment>
<dbReference type="Pfam" id="PF00491">
    <property type="entry name" value="Arginase"/>
    <property type="match status" value="1"/>
</dbReference>
<dbReference type="SUPFAM" id="SSF52768">
    <property type="entry name" value="Arginase/deacetylase"/>
    <property type="match status" value="1"/>
</dbReference>
<protein>
    <submittedName>
        <fullName evidence="1">Arginase</fullName>
    </submittedName>
</protein>
<gene>
    <name evidence="1" type="ORF">GCM10011391_25020</name>
</gene>
<dbReference type="InterPro" id="IPR006035">
    <property type="entry name" value="Ureohydrolase"/>
</dbReference>